<protein>
    <submittedName>
        <fullName evidence="2">Uncharacterized protein</fullName>
    </submittedName>
</protein>
<feature type="compositionally biased region" description="Low complexity" evidence="1">
    <location>
        <begin position="17"/>
        <end position="29"/>
    </location>
</feature>
<sequence>MPKKPLHKPTTNAESVSSAAQQAQSQGSATDLALPAQRGFYIPDSVLRQHQDIRLIANALLETDFGTTILTVEERRKHAGEEGDEASSIFGSSGGILDNVRVHALTLRQGYRIVYDGQANDDVTAYKLYNRCSACEVWACTSCSGFG</sequence>
<name>A0A4U0VVU0_9PEZI</name>
<dbReference type="Proteomes" id="UP000309340">
    <property type="component" value="Unassembled WGS sequence"/>
</dbReference>
<reference evidence="2 3" key="1">
    <citation type="submission" date="2017-03" db="EMBL/GenBank/DDBJ databases">
        <title>Genomes of endolithic fungi from Antarctica.</title>
        <authorList>
            <person name="Coleine C."/>
            <person name="Masonjones S."/>
            <person name="Stajich J.E."/>
        </authorList>
    </citation>
    <scope>NUCLEOTIDE SEQUENCE [LARGE SCALE GENOMIC DNA]</scope>
    <source>
        <strain evidence="2 3">CCFEE 5184</strain>
    </source>
</reference>
<gene>
    <name evidence="2" type="ORF">B0A55_13671</name>
</gene>
<evidence type="ECO:0000313" key="3">
    <source>
        <dbReference type="Proteomes" id="UP000309340"/>
    </source>
</evidence>
<feature type="region of interest" description="Disordered" evidence="1">
    <location>
        <begin position="1"/>
        <end position="29"/>
    </location>
</feature>
<proteinExistence type="predicted"/>
<comment type="caution">
    <text evidence="2">The sequence shown here is derived from an EMBL/GenBank/DDBJ whole genome shotgun (WGS) entry which is preliminary data.</text>
</comment>
<evidence type="ECO:0000313" key="2">
    <source>
        <dbReference type="EMBL" id="TKA52896.1"/>
    </source>
</evidence>
<accession>A0A4U0VVU0</accession>
<evidence type="ECO:0000256" key="1">
    <source>
        <dbReference type="SAM" id="MobiDB-lite"/>
    </source>
</evidence>
<dbReference type="AlphaFoldDB" id="A0A4U0VVU0"/>
<dbReference type="EMBL" id="NAJQ01001785">
    <property type="protein sequence ID" value="TKA52896.1"/>
    <property type="molecule type" value="Genomic_DNA"/>
</dbReference>
<keyword evidence="3" id="KW-1185">Reference proteome</keyword>
<organism evidence="2 3">
    <name type="scientific">Friedmanniomyces simplex</name>
    <dbReference type="NCBI Taxonomy" id="329884"/>
    <lineage>
        <taxon>Eukaryota</taxon>
        <taxon>Fungi</taxon>
        <taxon>Dikarya</taxon>
        <taxon>Ascomycota</taxon>
        <taxon>Pezizomycotina</taxon>
        <taxon>Dothideomycetes</taxon>
        <taxon>Dothideomycetidae</taxon>
        <taxon>Mycosphaerellales</taxon>
        <taxon>Teratosphaeriaceae</taxon>
        <taxon>Friedmanniomyces</taxon>
    </lineage>
</organism>